<dbReference type="InterPro" id="IPR005279">
    <property type="entry name" value="Dipep/tripep_permease"/>
</dbReference>
<organism evidence="10 11">
    <name type="scientific">Francisella salimarina</name>
    <dbReference type="NCBI Taxonomy" id="2599927"/>
    <lineage>
        <taxon>Bacteria</taxon>
        <taxon>Pseudomonadati</taxon>
        <taxon>Pseudomonadota</taxon>
        <taxon>Gammaproteobacteria</taxon>
        <taxon>Thiotrichales</taxon>
        <taxon>Francisellaceae</taxon>
        <taxon>Francisella</taxon>
    </lineage>
</organism>
<proteinExistence type="predicted"/>
<feature type="transmembrane region" description="Helical" evidence="8">
    <location>
        <begin position="298"/>
        <end position="327"/>
    </location>
</feature>
<keyword evidence="11" id="KW-1185">Reference proteome</keyword>
<dbReference type="InterPro" id="IPR036259">
    <property type="entry name" value="MFS_trans_sf"/>
</dbReference>
<reference evidence="10 11" key="1">
    <citation type="submission" date="2021-06" db="EMBL/GenBank/DDBJ databases">
        <title>Ulceroglandular infection and bacteremia caused by Francisella salimarina in an immunocompromised patient, France.</title>
        <authorList>
            <person name="Hennebique A."/>
            <person name="Caspar Y."/>
            <person name="Maurin M."/>
            <person name="Boisset S."/>
            <person name="Pelloux I."/>
            <person name="Gallego-Hernanz M.P."/>
            <person name="Burucoa C."/>
            <person name="Cazenave-Roblot F."/>
            <person name="Plouzeau C."/>
            <person name="Rammaert B."/>
        </authorList>
    </citation>
    <scope>NUCLEOTIDE SEQUENCE [LARGE SCALE GENOMIC DNA]</scope>
    <source>
        <strain evidence="10 11">CHUGA-F75</strain>
    </source>
</reference>
<keyword evidence="3" id="KW-1003">Cell membrane</keyword>
<feature type="transmembrane region" description="Helical" evidence="8">
    <location>
        <begin position="14"/>
        <end position="40"/>
    </location>
</feature>
<dbReference type="Gene3D" id="1.20.1250.20">
    <property type="entry name" value="MFS general substrate transporter like domains"/>
    <property type="match status" value="1"/>
</dbReference>
<keyword evidence="4 8" id="KW-0812">Transmembrane</keyword>
<accession>A0AAJ4NMJ3</accession>
<dbReference type="EMBL" id="CP076680">
    <property type="protein sequence ID" value="QWU98748.1"/>
    <property type="molecule type" value="Genomic_DNA"/>
</dbReference>
<feature type="transmembrane region" description="Helical" evidence="8">
    <location>
        <begin position="173"/>
        <end position="194"/>
    </location>
</feature>
<dbReference type="PANTHER" id="PTHR23517:SF15">
    <property type="entry name" value="PROTON-DEPENDENT OLIGOPEPTIDE FAMILY TRANSPORT PROTEIN"/>
    <property type="match status" value="1"/>
</dbReference>
<feature type="transmembrane region" description="Helical" evidence="8">
    <location>
        <begin position="261"/>
        <end position="278"/>
    </location>
</feature>
<dbReference type="KEGG" id="fsr:KQR59_06440"/>
<name>A0AAJ4NMJ3_9GAMM</name>
<feature type="domain" description="Major facilitator superfamily (MFS) profile" evidence="9">
    <location>
        <begin position="14"/>
        <end position="479"/>
    </location>
</feature>
<dbReference type="PROSITE" id="PS01022">
    <property type="entry name" value="PTR2_1"/>
    <property type="match status" value="1"/>
</dbReference>
<dbReference type="Pfam" id="PF00854">
    <property type="entry name" value="PTR2"/>
    <property type="match status" value="1"/>
</dbReference>
<dbReference type="GO" id="GO:1904680">
    <property type="term" value="F:peptide transmembrane transporter activity"/>
    <property type="evidence" value="ECO:0007669"/>
    <property type="project" value="InterPro"/>
</dbReference>
<dbReference type="SUPFAM" id="SSF103473">
    <property type="entry name" value="MFS general substrate transporter"/>
    <property type="match status" value="1"/>
</dbReference>
<dbReference type="NCBIfam" id="TIGR00924">
    <property type="entry name" value="yjdL_sub1_fam"/>
    <property type="match status" value="1"/>
</dbReference>
<dbReference type="PROSITE" id="PS50850">
    <property type="entry name" value="MFS"/>
    <property type="match status" value="1"/>
</dbReference>
<feature type="transmembrane region" description="Helical" evidence="8">
    <location>
        <begin position="105"/>
        <end position="123"/>
    </location>
</feature>
<keyword evidence="6 8" id="KW-1133">Transmembrane helix</keyword>
<evidence type="ECO:0000256" key="4">
    <source>
        <dbReference type="ARBA" id="ARBA00022692"/>
    </source>
</evidence>
<feature type="transmembrane region" description="Helical" evidence="8">
    <location>
        <begin position="52"/>
        <end position="73"/>
    </location>
</feature>
<keyword evidence="5" id="KW-0571">Peptide transport</keyword>
<protein>
    <submittedName>
        <fullName evidence="10">Oligopeptide:H+ symporter</fullName>
    </submittedName>
</protein>
<dbReference type="AlphaFoldDB" id="A0AAJ4NMJ3"/>
<feature type="transmembrane region" description="Helical" evidence="8">
    <location>
        <begin position="453"/>
        <end position="475"/>
    </location>
</feature>
<evidence type="ECO:0000256" key="7">
    <source>
        <dbReference type="ARBA" id="ARBA00023136"/>
    </source>
</evidence>
<evidence type="ECO:0000256" key="8">
    <source>
        <dbReference type="SAM" id="Phobius"/>
    </source>
</evidence>
<evidence type="ECO:0000256" key="1">
    <source>
        <dbReference type="ARBA" id="ARBA00004651"/>
    </source>
</evidence>
<feature type="transmembrane region" description="Helical" evidence="8">
    <location>
        <begin position="372"/>
        <end position="393"/>
    </location>
</feature>
<evidence type="ECO:0000256" key="3">
    <source>
        <dbReference type="ARBA" id="ARBA00022475"/>
    </source>
</evidence>
<comment type="subcellular location">
    <subcellularLocation>
        <location evidence="1">Cell membrane</location>
        <topology evidence="1">Multi-pass membrane protein</topology>
    </subcellularLocation>
</comment>
<evidence type="ECO:0000313" key="10">
    <source>
        <dbReference type="EMBL" id="QWU98748.1"/>
    </source>
</evidence>
<keyword evidence="7 8" id="KW-0472">Membrane</keyword>
<keyword evidence="2" id="KW-0813">Transport</keyword>
<keyword evidence="5" id="KW-0653">Protein transport</keyword>
<dbReference type="PANTHER" id="PTHR23517">
    <property type="entry name" value="RESISTANCE PROTEIN MDTM, PUTATIVE-RELATED-RELATED"/>
    <property type="match status" value="1"/>
</dbReference>
<evidence type="ECO:0000313" key="11">
    <source>
        <dbReference type="Proteomes" id="UP000683421"/>
    </source>
</evidence>
<dbReference type="Proteomes" id="UP000683421">
    <property type="component" value="Chromosome"/>
</dbReference>
<dbReference type="InterPro" id="IPR018456">
    <property type="entry name" value="PTR2_symporter_CS"/>
</dbReference>
<evidence type="ECO:0000256" key="5">
    <source>
        <dbReference type="ARBA" id="ARBA00022856"/>
    </source>
</evidence>
<dbReference type="GO" id="GO:0006857">
    <property type="term" value="P:oligopeptide transport"/>
    <property type="evidence" value="ECO:0007669"/>
    <property type="project" value="InterPro"/>
</dbReference>
<dbReference type="InterPro" id="IPR000109">
    <property type="entry name" value="POT_fam"/>
</dbReference>
<dbReference type="GO" id="GO:0005886">
    <property type="term" value="C:plasma membrane"/>
    <property type="evidence" value="ECO:0007669"/>
    <property type="project" value="UniProtKB-SubCell"/>
</dbReference>
<feature type="transmembrane region" description="Helical" evidence="8">
    <location>
        <begin position="206"/>
        <end position="227"/>
    </location>
</feature>
<feature type="transmembrane region" description="Helical" evidence="8">
    <location>
        <begin position="233"/>
        <end position="252"/>
    </location>
</feature>
<dbReference type="InterPro" id="IPR050171">
    <property type="entry name" value="MFS_Transporters"/>
</dbReference>
<dbReference type="CDD" id="cd17346">
    <property type="entry name" value="MFS_DtpA_like"/>
    <property type="match status" value="1"/>
</dbReference>
<feature type="transmembrane region" description="Helical" evidence="8">
    <location>
        <begin position="405"/>
        <end position="426"/>
    </location>
</feature>
<feature type="transmembrane region" description="Helical" evidence="8">
    <location>
        <begin position="82"/>
        <end position="99"/>
    </location>
</feature>
<evidence type="ECO:0000259" key="9">
    <source>
        <dbReference type="PROSITE" id="PS50850"/>
    </source>
</evidence>
<sequence>MEETVHHSNKHPKALWYIIAIYMWEYFSFYGMRALLILYLVDHLKFGDTTSYAIAGAYVTLVYLSPIVGGVVADRVLGYKKAVIYGAALMSIGHIILGFGGDAKLYLGMAFIVCGYGFFKSNVSCLLGQQYSSHDPKKDSAFTLLYLGGNFGGIFAPMICGLIAHYYGWHYGFGVAGIGMIFGLIVFMLGSKYIPDILPEKPLPRYFNSFILLLSIVIMVVLAYFALEYLFDGYLLAVVACITTLFFIIIFIKTDFSTRKSLVTLLPFYIFGIVFWVFDEQLYTSVEIFIHRNVDTYLFGIDIPASTFTSMNSLSILFGGLILAWIWKRVKSLDDDFGRMIKFSFGFIFQLICFILFFIAAKNASLDGTTSALLVIIALAFLGISELFIDPIALSEITSVEDKKYTGFLAASYMLFTGSVAGFIGAKVADLAAFKGAGEDIDLVKQAHLFEGLFTHIMIILGVTILLWFLVAFLIKKLR</sequence>
<dbReference type="InterPro" id="IPR020846">
    <property type="entry name" value="MFS_dom"/>
</dbReference>
<feature type="transmembrane region" description="Helical" evidence="8">
    <location>
        <begin position="144"/>
        <end position="167"/>
    </location>
</feature>
<evidence type="ECO:0000256" key="6">
    <source>
        <dbReference type="ARBA" id="ARBA00022989"/>
    </source>
</evidence>
<gene>
    <name evidence="10" type="ORF">KQR59_06440</name>
</gene>
<dbReference type="RefSeq" id="WP_146421938.1">
    <property type="nucleotide sequence ID" value="NZ_JBGFGR010000003.1"/>
</dbReference>
<evidence type="ECO:0000256" key="2">
    <source>
        <dbReference type="ARBA" id="ARBA00022448"/>
    </source>
</evidence>
<feature type="transmembrane region" description="Helical" evidence="8">
    <location>
        <begin position="339"/>
        <end position="360"/>
    </location>
</feature>